<gene>
    <name evidence="1" type="ORF">K435DRAFT_383461</name>
</gene>
<evidence type="ECO:0000313" key="1">
    <source>
        <dbReference type="EMBL" id="THV01825.1"/>
    </source>
</evidence>
<proteinExistence type="predicted"/>
<evidence type="ECO:0000313" key="2">
    <source>
        <dbReference type="Proteomes" id="UP000297245"/>
    </source>
</evidence>
<dbReference type="Gene3D" id="2.60.120.200">
    <property type="match status" value="1"/>
</dbReference>
<dbReference type="OrthoDB" id="192832at2759"/>
<sequence length="136" mass="15174">MKWDKNGIAVRSFFRAAVPADIVRGAPNPSQWGSPVAALEPGGCDPIKNFVNHPIVFGEFFFCPLPHLPSPPANFLSLLSMCYFPPFYYHDENANNKNFSLCLLSFRFFFPLKILLSTVTGHSYTTSGCLGMCAYR</sequence>
<dbReference type="Pfam" id="PF26113">
    <property type="entry name" value="GH16_XgeA"/>
    <property type="match status" value="1"/>
</dbReference>
<dbReference type="EMBL" id="ML179084">
    <property type="protein sequence ID" value="THV01825.1"/>
    <property type="molecule type" value="Genomic_DNA"/>
</dbReference>
<organism evidence="1 2">
    <name type="scientific">Dendrothele bispora (strain CBS 962.96)</name>
    <dbReference type="NCBI Taxonomy" id="1314807"/>
    <lineage>
        <taxon>Eukaryota</taxon>
        <taxon>Fungi</taxon>
        <taxon>Dikarya</taxon>
        <taxon>Basidiomycota</taxon>
        <taxon>Agaricomycotina</taxon>
        <taxon>Agaricomycetes</taxon>
        <taxon>Agaricomycetidae</taxon>
        <taxon>Agaricales</taxon>
        <taxon>Agaricales incertae sedis</taxon>
        <taxon>Dendrothele</taxon>
    </lineage>
</organism>
<keyword evidence="2" id="KW-1185">Reference proteome</keyword>
<protein>
    <submittedName>
        <fullName evidence="1">Uncharacterized protein</fullName>
    </submittedName>
</protein>
<reference evidence="1 2" key="1">
    <citation type="journal article" date="2019" name="Nat. Ecol. Evol.">
        <title>Megaphylogeny resolves global patterns of mushroom evolution.</title>
        <authorList>
            <person name="Varga T."/>
            <person name="Krizsan K."/>
            <person name="Foldi C."/>
            <person name="Dima B."/>
            <person name="Sanchez-Garcia M."/>
            <person name="Sanchez-Ramirez S."/>
            <person name="Szollosi G.J."/>
            <person name="Szarkandi J.G."/>
            <person name="Papp V."/>
            <person name="Albert L."/>
            <person name="Andreopoulos W."/>
            <person name="Angelini C."/>
            <person name="Antonin V."/>
            <person name="Barry K.W."/>
            <person name="Bougher N.L."/>
            <person name="Buchanan P."/>
            <person name="Buyck B."/>
            <person name="Bense V."/>
            <person name="Catcheside P."/>
            <person name="Chovatia M."/>
            <person name="Cooper J."/>
            <person name="Damon W."/>
            <person name="Desjardin D."/>
            <person name="Finy P."/>
            <person name="Geml J."/>
            <person name="Haridas S."/>
            <person name="Hughes K."/>
            <person name="Justo A."/>
            <person name="Karasinski D."/>
            <person name="Kautmanova I."/>
            <person name="Kiss B."/>
            <person name="Kocsube S."/>
            <person name="Kotiranta H."/>
            <person name="LaButti K.M."/>
            <person name="Lechner B.E."/>
            <person name="Liimatainen K."/>
            <person name="Lipzen A."/>
            <person name="Lukacs Z."/>
            <person name="Mihaltcheva S."/>
            <person name="Morgado L.N."/>
            <person name="Niskanen T."/>
            <person name="Noordeloos M.E."/>
            <person name="Ohm R.A."/>
            <person name="Ortiz-Santana B."/>
            <person name="Ovrebo C."/>
            <person name="Racz N."/>
            <person name="Riley R."/>
            <person name="Savchenko A."/>
            <person name="Shiryaev A."/>
            <person name="Soop K."/>
            <person name="Spirin V."/>
            <person name="Szebenyi C."/>
            <person name="Tomsovsky M."/>
            <person name="Tulloss R.E."/>
            <person name="Uehling J."/>
            <person name="Grigoriev I.V."/>
            <person name="Vagvolgyi C."/>
            <person name="Papp T."/>
            <person name="Martin F.M."/>
            <person name="Miettinen O."/>
            <person name="Hibbett D.S."/>
            <person name="Nagy L.G."/>
        </authorList>
    </citation>
    <scope>NUCLEOTIDE SEQUENCE [LARGE SCALE GENOMIC DNA]</scope>
    <source>
        <strain evidence="1 2">CBS 962.96</strain>
    </source>
</reference>
<dbReference type="Proteomes" id="UP000297245">
    <property type="component" value="Unassembled WGS sequence"/>
</dbReference>
<accession>A0A4S8MGN0</accession>
<dbReference type="AlphaFoldDB" id="A0A4S8MGN0"/>
<name>A0A4S8MGN0_DENBC</name>